<dbReference type="OrthoDB" id="4868114at2759"/>
<feature type="compositionally biased region" description="Basic and acidic residues" evidence="2">
    <location>
        <begin position="221"/>
        <end position="233"/>
    </location>
</feature>
<feature type="region of interest" description="Disordered" evidence="2">
    <location>
        <begin position="37"/>
        <end position="72"/>
    </location>
</feature>
<evidence type="ECO:0000256" key="1">
    <source>
        <dbReference type="PROSITE-ProRule" id="PRU00042"/>
    </source>
</evidence>
<keyword evidence="1" id="KW-0863">Zinc-finger</keyword>
<keyword evidence="1" id="KW-0862">Zinc</keyword>
<feature type="domain" description="C2H2-type" evidence="3">
    <location>
        <begin position="125"/>
        <end position="155"/>
    </location>
</feature>
<evidence type="ECO:0000313" key="5">
    <source>
        <dbReference type="Proteomes" id="UP000315783"/>
    </source>
</evidence>
<protein>
    <recommendedName>
        <fullName evidence="3">C2H2-type domain-containing protein</fullName>
    </recommendedName>
</protein>
<accession>A0A545V1K4</accession>
<dbReference type="Gene3D" id="3.30.160.60">
    <property type="entry name" value="Classic Zinc Finger"/>
    <property type="match status" value="1"/>
</dbReference>
<keyword evidence="1" id="KW-0479">Metal-binding</keyword>
<sequence length="467" mass="50620">MSNIDVDCPTWPPLTRQRSGSATSTVMTAVLGETVQASNVADDSHASGQTGKVAGPTDDDTKTTSTARPSSSASHRYTLADYFAVDAGSRDTFSCPRTDTQCDGFTFGSARECAEHERDWHAGPYACLVCGQRFASAPRLRRHAHHADPETEARRAALASAEARRARCKVVKVYHGNDLATRRAGRLARLVRLDAEQQRKKRGEKRKRNDGNMMEEEEEEEKKLRTGRKRDAGDSGGGGRPLREVVRGAVIGTTGGGQVARGRRDDDGGEMQACEEPCCPFFERRFVNNAAYSQHVAGHGHVVAARMGGALLEQLNIAAPSPPGSSSSSTDVEMSGCRADRQRRQSTPSPQTLDVADSQLLTPPPTPHDSTTTTNKDDDDGARAWDATESVPMRLELRLARTQQTLRELRCNVPGCALHGRQLATSQTYWAHLASPSHVAALEAWTARGGEAVYVPCMVVFGILERG</sequence>
<proteinExistence type="predicted"/>
<dbReference type="Proteomes" id="UP000315783">
    <property type="component" value="Unassembled WGS sequence"/>
</dbReference>
<dbReference type="EMBL" id="SPUK01000007">
    <property type="protein sequence ID" value="TQV95563.1"/>
    <property type="molecule type" value="Genomic_DNA"/>
</dbReference>
<feature type="compositionally biased region" description="Polar residues" evidence="2">
    <location>
        <begin position="37"/>
        <end position="50"/>
    </location>
</feature>
<feature type="region of interest" description="Disordered" evidence="2">
    <location>
        <begin position="197"/>
        <end position="244"/>
    </location>
</feature>
<reference evidence="4 5" key="1">
    <citation type="journal article" date="2019" name="Appl. Microbiol. Biotechnol.">
        <title>Genome sequence of Isaria javanica and comparative genome analysis insights into family S53 peptidase evolution in fungal entomopathogens.</title>
        <authorList>
            <person name="Lin R."/>
            <person name="Zhang X."/>
            <person name="Xin B."/>
            <person name="Zou M."/>
            <person name="Gao Y."/>
            <person name="Qin F."/>
            <person name="Hu Q."/>
            <person name="Xie B."/>
            <person name="Cheng X."/>
        </authorList>
    </citation>
    <scope>NUCLEOTIDE SEQUENCE [LARGE SCALE GENOMIC DNA]</scope>
    <source>
        <strain evidence="4 5">IJ1G</strain>
    </source>
</reference>
<name>A0A545V1K4_9HYPO</name>
<dbReference type="InterPro" id="IPR013087">
    <property type="entry name" value="Znf_C2H2_type"/>
</dbReference>
<feature type="region of interest" description="Disordered" evidence="2">
    <location>
        <begin position="317"/>
        <end position="381"/>
    </location>
</feature>
<dbReference type="GO" id="GO:0008270">
    <property type="term" value="F:zinc ion binding"/>
    <property type="evidence" value="ECO:0007669"/>
    <property type="project" value="UniProtKB-KW"/>
</dbReference>
<gene>
    <name evidence="4" type="ORF">IF1G_05392</name>
</gene>
<keyword evidence="5" id="KW-1185">Reference proteome</keyword>
<dbReference type="SMART" id="SM00355">
    <property type="entry name" value="ZnF_C2H2"/>
    <property type="match status" value="3"/>
</dbReference>
<comment type="caution">
    <text evidence="4">The sequence shown here is derived from an EMBL/GenBank/DDBJ whole genome shotgun (WGS) entry which is preliminary data.</text>
</comment>
<feature type="region of interest" description="Disordered" evidence="2">
    <location>
        <begin position="1"/>
        <end position="23"/>
    </location>
</feature>
<dbReference type="PROSITE" id="PS50157">
    <property type="entry name" value="ZINC_FINGER_C2H2_2"/>
    <property type="match status" value="1"/>
</dbReference>
<dbReference type="AlphaFoldDB" id="A0A545V1K4"/>
<evidence type="ECO:0000259" key="3">
    <source>
        <dbReference type="PROSITE" id="PS50157"/>
    </source>
</evidence>
<organism evidence="4 5">
    <name type="scientific">Cordyceps javanica</name>
    <dbReference type="NCBI Taxonomy" id="43265"/>
    <lineage>
        <taxon>Eukaryota</taxon>
        <taxon>Fungi</taxon>
        <taxon>Dikarya</taxon>
        <taxon>Ascomycota</taxon>
        <taxon>Pezizomycotina</taxon>
        <taxon>Sordariomycetes</taxon>
        <taxon>Hypocreomycetidae</taxon>
        <taxon>Hypocreales</taxon>
        <taxon>Cordycipitaceae</taxon>
        <taxon>Cordyceps</taxon>
    </lineage>
</organism>
<evidence type="ECO:0000256" key="2">
    <source>
        <dbReference type="SAM" id="MobiDB-lite"/>
    </source>
</evidence>
<dbReference type="STRING" id="43265.A0A545V1K4"/>
<feature type="compositionally biased region" description="Low complexity" evidence="2">
    <location>
        <begin position="63"/>
        <end position="72"/>
    </location>
</feature>
<feature type="compositionally biased region" description="Basic residues" evidence="2">
    <location>
        <begin position="199"/>
        <end position="208"/>
    </location>
</feature>
<evidence type="ECO:0000313" key="4">
    <source>
        <dbReference type="EMBL" id="TQV95563.1"/>
    </source>
</evidence>